<evidence type="ECO:0000256" key="2">
    <source>
        <dbReference type="ARBA" id="ARBA00022723"/>
    </source>
</evidence>
<dbReference type="Proteomes" id="UP001183817">
    <property type="component" value="Unassembled WGS sequence"/>
</dbReference>
<dbReference type="PROSITE" id="PS00759">
    <property type="entry name" value="ARGE_DAPE_CPG2_2"/>
    <property type="match status" value="1"/>
</dbReference>
<evidence type="ECO:0000259" key="4">
    <source>
        <dbReference type="Pfam" id="PF07687"/>
    </source>
</evidence>
<dbReference type="Gene3D" id="3.40.630.10">
    <property type="entry name" value="Zn peptidases"/>
    <property type="match status" value="1"/>
</dbReference>
<organism evidence="5 6">
    <name type="scientific">Paeniglutamicibacter sulfureus</name>
    <dbReference type="NCBI Taxonomy" id="43666"/>
    <lineage>
        <taxon>Bacteria</taxon>
        <taxon>Bacillati</taxon>
        <taxon>Actinomycetota</taxon>
        <taxon>Actinomycetes</taxon>
        <taxon>Micrococcales</taxon>
        <taxon>Micrococcaceae</taxon>
        <taxon>Paeniglutamicibacter</taxon>
    </lineage>
</organism>
<keyword evidence="6" id="KW-1185">Reference proteome</keyword>
<dbReference type="EMBL" id="JAVDYI010000001">
    <property type="protein sequence ID" value="MDR7358616.1"/>
    <property type="molecule type" value="Genomic_DNA"/>
</dbReference>
<evidence type="ECO:0000313" key="6">
    <source>
        <dbReference type="Proteomes" id="UP001183817"/>
    </source>
</evidence>
<dbReference type="Gene3D" id="3.30.70.360">
    <property type="match status" value="1"/>
</dbReference>
<dbReference type="SUPFAM" id="SSF53187">
    <property type="entry name" value="Zn-dependent exopeptidases"/>
    <property type="match status" value="1"/>
</dbReference>
<protein>
    <submittedName>
        <fullName evidence="5">Acetylornithine deacetylase/succinyl-diaminopimelate desuccinylase-like protein</fullName>
    </submittedName>
</protein>
<keyword evidence="2" id="KW-0479">Metal-binding</keyword>
<evidence type="ECO:0000313" key="5">
    <source>
        <dbReference type="EMBL" id="MDR7358616.1"/>
    </source>
</evidence>
<proteinExistence type="predicted"/>
<comment type="caution">
    <text evidence="5">The sequence shown here is derived from an EMBL/GenBank/DDBJ whole genome shotgun (WGS) entry which is preliminary data.</text>
</comment>
<dbReference type="NCBIfam" id="NF005478">
    <property type="entry name" value="PRK07079.1"/>
    <property type="match status" value="1"/>
</dbReference>
<feature type="domain" description="Peptidase M20 dimerisation" evidence="4">
    <location>
        <begin position="203"/>
        <end position="353"/>
    </location>
</feature>
<dbReference type="InterPro" id="IPR001261">
    <property type="entry name" value="ArgE/DapE_CS"/>
</dbReference>
<gene>
    <name evidence="5" type="ORF">J2S64_002307</name>
</gene>
<dbReference type="PANTHER" id="PTHR43270:SF12">
    <property type="entry name" value="SUCCINYL-DIAMINOPIMELATE DESUCCINYLASE"/>
    <property type="match status" value="1"/>
</dbReference>
<sequence>MSNRKEILKKAASFVDGGGFFSELAALVGHRTVSTNSANRLELNSYLTDKIAPRLQQMGFDNRIHAEWNGGANSFLVGRRIENPDLPTMLCYGHADVVDGHEGQWDEGRDPFTLSAEGERWYGRGSADNKGQHLVNLKALEFLLEAHGSLGFNVVFLFESGEEIGSPDLAEFAEAHREELAADVFIASDGPRLSAETPTIFLGARGGVTFELTADLREESYHSGNWGGLIRNPATTLAAAIGVLVDGHGRIRLPALLPSTLPAAVRSALEGIQVATGADDPSVDAGWGDPELTPAERVYGWNTLEVLAMGAADPYHPVNAIPGDARAILQLRFVVGTDVTGLESQVQRALDGHGFPMVRAKVLTSFPASRIEPDDPWVSWAAESLRESTGLPTTILPNIGGSLPNAVFESILGLPTLWIPHSYPGCLQHAPNEHMLEPIARQGLQLMCGLFHDLGVRGNSPFAPRVLSTHA</sequence>
<dbReference type="RefSeq" id="WP_310290543.1">
    <property type="nucleotide sequence ID" value="NZ_BAAAWO010000001.1"/>
</dbReference>
<dbReference type="PANTHER" id="PTHR43270">
    <property type="entry name" value="BETA-ALA-HIS DIPEPTIDASE"/>
    <property type="match status" value="1"/>
</dbReference>
<dbReference type="Pfam" id="PF07687">
    <property type="entry name" value="M20_dimer"/>
    <property type="match status" value="1"/>
</dbReference>
<name>A0ABU2BK42_9MICC</name>
<evidence type="ECO:0000256" key="1">
    <source>
        <dbReference type="ARBA" id="ARBA00022670"/>
    </source>
</evidence>
<accession>A0ABU2BK42</accession>
<dbReference type="InterPro" id="IPR051458">
    <property type="entry name" value="Cyt/Met_Dipeptidase"/>
</dbReference>
<reference evidence="5 6" key="1">
    <citation type="submission" date="2023-07" db="EMBL/GenBank/DDBJ databases">
        <title>Sequencing the genomes of 1000 actinobacteria strains.</title>
        <authorList>
            <person name="Klenk H.-P."/>
        </authorList>
    </citation>
    <scope>NUCLEOTIDE SEQUENCE [LARGE SCALE GENOMIC DNA]</scope>
    <source>
        <strain evidence="5 6">DSM 20167</strain>
    </source>
</reference>
<dbReference type="InterPro" id="IPR011650">
    <property type="entry name" value="Peptidase_M20_dimer"/>
</dbReference>
<keyword evidence="1" id="KW-0645">Protease</keyword>
<keyword evidence="3" id="KW-0378">Hydrolase</keyword>
<dbReference type="InterPro" id="IPR002933">
    <property type="entry name" value="Peptidase_M20"/>
</dbReference>
<evidence type="ECO:0000256" key="3">
    <source>
        <dbReference type="ARBA" id="ARBA00022801"/>
    </source>
</evidence>
<dbReference type="Pfam" id="PF01546">
    <property type="entry name" value="Peptidase_M20"/>
    <property type="match status" value="1"/>
</dbReference>